<reference evidence="1" key="1">
    <citation type="journal article" date="2020" name="Nature">
        <title>Giant virus diversity and host interactions through global metagenomics.</title>
        <authorList>
            <person name="Schulz F."/>
            <person name="Roux S."/>
            <person name="Paez-Espino D."/>
            <person name="Jungbluth S."/>
            <person name="Walsh D.A."/>
            <person name="Denef V.J."/>
            <person name="McMahon K.D."/>
            <person name="Konstantinidis K.T."/>
            <person name="Eloe-Fadrosh E.A."/>
            <person name="Kyrpides N.C."/>
            <person name="Woyke T."/>
        </authorList>
    </citation>
    <scope>NUCLEOTIDE SEQUENCE</scope>
    <source>
        <strain evidence="1">GVMAG-M-3300013285-6</strain>
    </source>
</reference>
<sequence>MVSYRIYIIYHKFLTLDAYKDLDRKYIQDHLQFVGVNGKIQKTIPTELAPYSFQERELPNFDPFMQANRFCESSVFFHVARNEERLLAPYDFVGFLHYDMVINNKLFECIDSSVEDSEKILFYHSKKKGFDHLDQAIGFHGWTHVIAIYNALFGTNHALVEILQGDLPLYHSYMMHKTMFTRMMFFAHHSIPRIFEMLGYSTEHLPYHIERNHGIFLLLQKLDGHLTKWIELPGIHHKPELKDPWQN</sequence>
<dbReference type="EMBL" id="MN739167">
    <property type="protein sequence ID" value="QHS91988.1"/>
    <property type="molecule type" value="Genomic_DNA"/>
</dbReference>
<accession>A0A6C0BKQ3</accession>
<dbReference type="AlphaFoldDB" id="A0A6C0BKQ3"/>
<protein>
    <submittedName>
        <fullName evidence="1">Uncharacterized protein</fullName>
    </submittedName>
</protein>
<evidence type="ECO:0000313" key="1">
    <source>
        <dbReference type="EMBL" id="QHS91988.1"/>
    </source>
</evidence>
<organism evidence="1">
    <name type="scientific">viral metagenome</name>
    <dbReference type="NCBI Taxonomy" id="1070528"/>
    <lineage>
        <taxon>unclassified sequences</taxon>
        <taxon>metagenomes</taxon>
        <taxon>organismal metagenomes</taxon>
    </lineage>
</organism>
<name>A0A6C0BKQ3_9ZZZZ</name>
<proteinExistence type="predicted"/>